<accession>A0A4Y3QNC6</accession>
<dbReference type="EMBL" id="BJML01000008">
    <property type="protein sequence ID" value="GEB46641.1"/>
    <property type="molecule type" value="Genomic_DNA"/>
</dbReference>
<protein>
    <submittedName>
        <fullName evidence="1">Uncharacterized protein</fullName>
    </submittedName>
</protein>
<proteinExistence type="predicted"/>
<organism evidence="1 2">
    <name type="scientific">Microbacterium testaceum</name>
    <name type="common">Aureobacterium testaceum</name>
    <name type="synonym">Brevibacterium testaceum</name>
    <dbReference type="NCBI Taxonomy" id="2033"/>
    <lineage>
        <taxon>Bacteria</taxon>
        <taxon>Bacillati</taxon>
        <taxon>Actinomycetota</taxon>
        <taxon>Actinomycetes</taxon>
        <taxon>Micrococcales</taxon>
        <taxon>Microbacteriaceae</taxon>
        <taxon>Microbacterium</taxon>
    </lineage>
</organism>
<dbReference type="AlphaFoldDB" id="A0A4Y3QNC6"/>
<gene>
    <name evidence="1" type="ORF">MTE01_25860</name>
</gene>
<sequence length="91" mass="9638">MGNSAVLTNSGKRPSSPHWPIVAAVLIDSEEHKAAELREACEVDGDARPAGAKALGRENDEWIADGLIERHGKTANTTDTMTAAAMAVIDR</sequence>
<dbReference type="Proteomes" id="UP000319525">
    <property type="component" value="Unassembled WGS sequence"/>
</dbReference>
<comment type="caution">
    <text evidence="1">The sequence shown here is derived from an EMBL/GenBank/DDBJ whole genome shotgun (WGS) entry which is preliminary data.</text>
</comment>
<name>A0A4Y3QNC6_MICTE</name>
<reference evidence="1 2" key="1">
    <citation type="submission" date="2019-06" db="EMBL/GenBank/DDBJ databases">
        <title>Whole genome shotgun sequence of Microbacterium testaceum NBRC 12675.</title>
        <authorList>
            <person name="Hosoyama A."/>
            <person name="Uohara A."/>
            <person name="Ohji S."/>
            <person name="Ichikawa N."/>
        </authorList>
    </citation>
    <scope>NUCLEOTIDE SEQUENCE [LARGE SCALE GENOMIC DNA]</scope>
    <source>
        <strain evidence="1 2">NBRC 12675</strain>
    </source>
</reference>
<evidence type="ECO:0000313" key="1">
    <source>
        <dbReference type="EMBL" id="GEB46641.1"/>
    </source>
</evidence>
<evidence type="ECO:0000313" key="2">
    <source>
        <dbReference type="Proteomes" id="UP000319525"/>
    </source>
</evidence>